<evidence type="ECO:0000313" key="4">
    <source>
        <dbReference type="EMBL" id="RSU08233.1"/>
    </source>
</evidence>
<dbReference type="RefSeq" id="WP_126822640.1">
    <property type="nucleotide sequence ID" value="NZ_JBHLWU010000001.1"/>
</dbReference>
<reference evidence="4 5" key="1">
    <citation type="submission" date="2017-05" db="EMBL/GenBank/DDBJ databases">
        <title>Vagococcus spp. assemblies.</title>
        <authorList>
            <person name="Gulvik C.A."/>
        </authorList>
    </citation>
    <scope>NUCLEOTIDE SEQUENCE [LARGE SCALE GENOMIC DNA]</scope>
    <source>
        <strain evidence="4 5">DSM 24756</strain>
    </source>
</reference>
<keyword evidence="2" id="KW-0472">Membrane</keyword>
<dbReference type="AlphaFoldDB" id="A0A430AJP4"/>
<feature type="transmembrane region" description="Helical" evidence="2">
    <location>
        <begin position="164"/>
        <end position="180"/>
    </location>
</feature>
<dbReference type="InterPro" id="IPR003675">
    <property type="entry name" value="Rce1/LyrA-like_dom"/>
</dbReference>
<feature type="transmembrane region" description="Helical" evidence="2">
    <location>
        <begin position="51"/>
        <end position="72"/>
    </location>
</feature>
<comment type="similarity">
    <text evidence="1">Belongs to the UPF0177 family.</text>
</comment>
<dbReference type="PANTHER" id="PTHR36435:SF1">
    <property type="entry name" value="CAAX AMINO TERMINAL PROTEASE FAMILY PROTEIN"/>
    <property type="match status" value="1"/>
</dbReference>
<evidence type="ECO:0000313" key="5">
    <source>
        <dbReference type="Proteomes" id="UP000288669"/>
    </source>
</evidence>
<feature type="transmembrane region" description="Helical" evidence="2">
    <location>
        <begin position="18"/>
        <end position="39"/>
    </location>
</feature>
<proteinExistence type="inferred from homology"/>
<keyword evidence="2" id="KW-1133">Transmembrane helix</keyword>
<name>A0A430AJP4_9ENTE</name>
<feature type="transmembrane region" description="Helical" evidence="2">
    <location>
        <begin position="186"/>
        <end position="204"/>
    </location>
</feature>
<dbReference type="EMBL" id="NGJZ01000001">
    <property type="protein sequence ID" value="RSU08233.1"/>
    <property type="molecule type" value="Genomic_DNA"/>
</dbReference>
<accession>A0A430AJP4</accession>
<feature type="domain" description="CAAX prenyl protease 2/Lysostaphin resistance protein A-like" evidence="3">
    <location>
        <begin position="133"/>
        <end position="221"/>
    </location>
</feature>
<evidence type="ECO:0000259" key="3">
    <source>
        <dbReference type="Pfam" id="PF02517"/>
    </source>
</evidence>
<dbReference type="OrthoDB" id="8607342at2"/>
<comment type="caution">
    <text evidence="4">The sequence shown here is derived from an EMBL/GenBank/DDBJ whole genome shotgun (WGS) entry which is preliminary data.</text>
</comment>
<keyword evidence="2" id="KW-0812">Transmembrane</keyword>
<evidence type="ECO:0000256" key="2">
    <source>
        <dbReference type="SAM" id="Phobius"/>
    </source>
</evidence>
<dbReference type="PANTHER" id="PTHR36435">
    <property type="entry name" value="SLR1288 PROTEIN"/>
    <property type="match status" value="1"/>
</dbReference>
<sequence length="231" mass="26144">MNKDENTFVSYLTKIGEVALKVVLIALLILLIQLPLSFTVGYMQKGSSQDLLVPAFIFLGTAGLLCGVWLLYKKVSYDLPVQWTSKDIMKDIGLFFAMRILVALISIIFISGQTKNDTAIASFIPKDKSSLYFILFVLILMFVGPILEELVFRGILINLFFKDRFKWLAILVSGLVFSSMHLSDSIASFLLYFLMGAIFAFAYIRRRNIRDSILIHILNNMLAAYALLFLI</sequence>
<evidence type="ECO:0000256" key="1">
    <source>
        <dbReference type="ARBA" id="ARBA00009067"/>
    </source>
</evidence>
<dbReference type="GO" id="GO:0004175">
    <property type="term" value="F:endopeptidase activity"/>
    <property type="evidence" value="ECO:0007669"/>
    <property type="project" value="UniProtKB-ARBA"/>
</dbReference>
<keyword evidence="5" id="KW-1185">Reference proteome</keyword>
<gene>
    <name evidence="4" type="ORF">CBF30_03030</name>
</gene>
<protein>
    <recommendedName>
        <fullName evidence="3">CAAX prenyl protease 2/Lysostaphin resistance protein A-like domain-containing protein</fullName>
    </recommendedName>
</protein>
<organism evidence="4 5">
    <name type="scientific">Vagococcus entomophilus</name>
    <dbReference type="NCBI Taxonomy" id="1160095"/>
    <lineage>
        <taxon>Bacteria</taxon>
        <taxon>Bacillati</taxon>
        <taxon>Bacillota</taxon>
        <taxon>Bacilli</taxon>
        <taxon>Lactobacillales</taxon>
        <taxon>Enterococcaceae</taxon>
        <taxon>Vagococcus</taxon>
    </lineage>
</organism>
<feature type="transmembrane region" description="Helical" evidence="2">
    <location>
        <begin position="213"/>
        <end position="230"/>
    </location>
</feature>
<dbReference type="InterPro" id="IPR052710">
    <property type="entry name" value="CAAX_protease"/>
</dbReference>
<dbReference type="Pfam" id="PF02517">
    <property type="entry name" value="Rce1-like"/>
    <property type="match status" value="1"/>
</dbReference>
<dbReference type="Proteomes" id="UP000288669">
    <property type="component" value="Unassembled WGS sequence"/>
</dbReference>
<dbReference type="GO" id="GO:0080120">
    <property type="term" value="P:CAAX-box protein maturation"/>
    <property type="evidence" value="ECO:0007669"/>
    <property type="project" value="UniProtKB-ARBA"/>
</dbReference>
<feature type="transmembrane region" description="Helical" evidence="2">
    <location>
        <begin position="92"/>
        <end position="111"/>
    </location>
</feature>
<feature type="transmembrane region" description="Helical" evidence="2">
    <location>
        <begin position="131"/>
        <end position="152"/>
    </location>
</feature>